<evidence type="ECO:0000256" key="1">
    <source>
        <dbReference type="ARBA" id="ARBA00022801"/>
    </source>
</evidence>
<evidence type="ECO:0000313" key="3">
    <source>
        <dbReference type="EMBL" id="MCU7380277.1"/>
    </source>
</evidence>
<protein>
    <submittedName>
        <fullName evidence="3">Carbon-nitrogen hydrolase family protein</fullName>
    </submittedName>
</protein>
<gene>
    <name evidence="3" type="ORF">OBO34_18265</name>
</gene>
<keyword evidence="1 3" id="KW-0378">Hydrolase</keyword>
<evidence type="ECO:0000259" key="2">
    <source>
        <dbReference type="PROSITE" id="PS50263"/>
    </source>
</evidence>
<dbReference type="RefSeq" id="WP_148395363.1">
    <property type="nucleotide sequence ID" value="NZ_JAJAGH010000001.1"/>
</dbReference>
<dbReference type="EMBL" id="JAOSHN010000009">
    <property type="protein sequence ID" value="MCU7380277.1"/>
    <property type="molecule type" value="Genomic_DNA"/>
</dbReference>
<dbReference type="Pfam" id="PF00795">
    <property type="entry name" value="CN_hydrolase"/>
    <property type="match status" value="1"/>
</dbReference>
<name>A0A9J6QXS5_9FIRM</name>
<sequence>MKYEKDVMNVAVVDFKVYAGQKERNLKRMNEYSIAAAKRGADLVLFPELSLSGYDYFIDDNISLEEKRAMAETIQGPSCSYMAETAKKYGIYIVFGLAEKMEGDEDKIYNSAVAIGPAGVIGSYQKIHPFDLENKFFSKGETPFMFDTEWGPISIGICYDTYQFPELMRYYVAKGSRLYLNPTAVVEEISKQGSRQAFIDYYAPTLEYGVLCNTIFIASANLTGFDDISYFGGGSAILGPKLTPFFETNVYYYAGSKENTQEGISLTTIDLSLARRRLMDCSGAAGEPDYRPDLYKQFI</sequence>
<dbReference type="GO" id="GO:0016811">
    <property type="term" value="F:hydrolase activity, acting on carbon-nitrogen (but not peptide) bonds, in linear amides"/>
    <property type="evidence" value="ECO:0007669"/>
    <property type="project" value="TreeGrafter"/>
</dbReference>
<dbReference type="AlphaFoldDB" id="A0A9J6QXS5"/>
<dbReference type="PANTHER" id="PTHR43674:SF16">
    <property type="entry name" value="CARBON-NITROGEN FAMILY, PUTATIVE (AFU_ORTHOLOGUE AFUA_5G02350)-RELATED"/>
    <property type="match status" value="1"/>
</dbReference>
<dbReference type="InterPro" id="IPR003010">
    <property type="entry name" value="C-N_Hydrolase"/>
</dbReference>
<keyword evidence="4" id="KW-1185">Reference proteome</keyword>
<dbReference type="Gene3D" id="3.60.110.10">
    <property type="entry name" value="Carbon-nitrogen hydrolase"/>
    <property type="match status" value="1"/>
</dbReference>
<dbReference type="CDD" id="cd07197">
    <property type="entry name" value="nitrilase"/>
    <property type="match status" value="1"/>
</dbReference>
<reference evidence="3" key="1">
    <citation type="submission" date="2022-09" db="EMBL/GenBank/DDBJ databases">
        <title>Culturomic study of gut microbiota in children with autism spectrum disorder.</title>
        <authorList>
            <person name="Efimov B.A."/>
            <person name="Chaplin A.V."/>
            <person name="Sokolova S.R."/>
            <person name="Pikina A.P."/>
            <person name="Korzhanova M."/>
            <person name="Belova V."/>
            <person name="Korostin D."/>
        </authorList>
    </citation>
    <scope>NUCLEOTIDE SEQUENCE</scope>
    <source>
        <strain evidence="3">ASD5510</strain>
    </source>
</reference>
<dbReference type="InterPro" id="IPR050345">
    <property type="entry name" value="Aliph_Amidase/BUP"/>
</dbReference>
<comment type="caution">
    <text evidence="3">The sequence shown here is derived from an EMBL/GenBank/DDBJ whole genome shotgun (WGS) entry which is preliminary data.</text>
</comment>
<dbReference type="PROSITE" id="PS50263">
    <property type="entry name" value="CN_HYDROLASE"/>
    <property type="match status" value="1"/>
</dbReference>
<dbReference type="Proteomes" id="UP001065549">
    <property type="component" value="Unassembled WGS sequence"/>
</dbReference>
<dbReference type="SUPFAM" id="SSF56317">
    <property type="entry name" value="Carbon-nitrogen hydrolase"/>
    <property type="match status" value="1"/>
</dbReference>
<evidence type="ECO:0000313" key="4">
    <source>
        <dbReference type="Proteomes" id="UP001065549"/>
    </source>
</evidence>
<proteinExistence type="predicted"/>
<dbReference type="InterPro" id="IPR036526">
    <property type="entry name" value="C-N_Hydrolase_sf"/>
</dbReference>
<feature type="domain" description="CN hydrolase" evidence="2">
    <location>
        <begin position="8"/>
        <end position="271"/>
    </location>
</feature>
<dbReference type="PANTHER" id="PTHR43674">
    <property type="entry name" value="NITRILASE C965.09-RELATED"/>
    <property type="match status" value="1"/>
</dbReference>
<organism evidence="3 4">
    <name type="scientific">Hominibacterium faecale</name>
    <dbReference type="NCBI Taxonomy" id="2839743"/>
    <lineage>
        <taxon>Bacteria</taxon>
        <taxon>Bacillati</taxon>
        <taxon>Bacillota</taxon>
        <taxon>Clostridia</taxon>
        <taxon>Peptostreptococcales</taxon>
        <taxon>Anaerovoracaceae</taxon>
        <taxon>Hominibacterium</taxon>
    </lineage>
</organism>
<accession>A0A9J6QXS5</accession>